<name>A0A843TEJ2_COLES</name>
<feature type="region of interest" description="Disordered" evidence="1">
    <location>
        <begin position="1"/>
        <end position="22"/>
    </location>
</feature>
<evidence type="ECO:0000313" key="2">
    <source>
        <dbReference type="EMBL" id="MQL68034.1"/>
    </source>
</evidence>
<dbReference type="Proteomes" id="UP000652761">
    <property type="component" value="Unassembled WGS sequence"/>
</dbReference>
<comment type="caution">
    <text evidence="2">The sequence shown here is derived from an EMBL/GenBank/DDBJ whole genome shotgun (WGS) entry which is preliminary data.</text>
</comment>
<reference evidence="2" key="1">
    <citation type="submission" date="2017-07" db="EMBL/GenBank/DDBJ databases">
        <title>Taro Niue Genome Assembly and Annotation.</title>
        <authorList>
            <person name="Atibalentja N."/>
            <person name="Keating K."/>
            <person name="Fields C.J."/>
        </authorList>
    </citation>
    <scope>NUCLEOTIDE SEQUENCE</scope>
    <source>
        <strain evidence="2">Niue_2</strain>
        <tissue evidence="2">Leaf</tissue>
    </source>
</reference>
<organism evidence="2 3">
    <name type="scientific">Colocasia esculenta</name>
    <name type="common">Wild taro</name>
    <name type="synonym">Arum esculentum</name>
    <dbReference type="NCBI Taxonomy" id="4460"/>
    <lineage>
        <taxon>Eukaryota</taxon>
        <taxon>Viridiplantae</taxon>
        <taxon>Streptophyta</taxon>
        <taxon>Embryophyta</taxon>
        <taxon>Tracheophyta</taxon>
        <taxon>Spermatophyta</taxon>
        <taxon>Magnoliopsida</taxon>
        <taxon>Liliopsida</taxon>
        <taxon>Araceae</taxon>
        <taxon>Aroideae</taxon>
        <taxon>Colocasieae</taxon>
        <taxon>Colocasia</taxon>
    </lineage>
</organism>
<evidence type="ECO:0000256" key="1">
    <source>
        <dbReference type="SAM" id="MobiDB-lite"/>
    </source>
</evidence>
<dbReference type="EMBL" id="NMUH01000006">
    <property type="protein sequence ID" value="MQL68034.1"/>
    <property type="molecule type" value="Genomic_DNA"/>
</dbReference>
<accession>A0A843TEJ2</accession>
<proteinExistence type="predicted"/>
<keyword evidence="3" id="KW-1185">Reference proteome</keyword>
<sequence length="69" mass="7754">MLLKSPEGWKRELSAEESEGEEAPERFYVRFLNFPGASQTLGNTSSSIDSMRIQILKAAISVKLSFNIF</sequence>
<dbReference type="AlphaFoldDB" id="A0A843TEJ2"/>
<gene>
    <name evidence="2" type="ORF">Taro_000293</name>
</gene>
<evidence type="ECO:0000313" key="3">
    <source>
        <dbReference type="Proteomes" id="UP000652761"/>
    </source>
</evidence>
<protein>
    <submittedName>
        <fullName evidence="2">Uncharacterized protein</fullName>
    </submittedName>
</protein>